<gene>
    <name evidence="2" type="ORF">PMAYCL1PPCAC_05636</name>
</gene>
<comment type="caution">
    <text evidence="2">The sequence shown here is derived from an EMBL/GenBank/DDBJ whole genome shotgun (WGS) entry which is preliminary data.</text>
</comment>
<feature type="transmembrane region" description="Helical" evidence="1">
    <location>
        <begin position="46"/>
        <end position="67"/>
    </location>
</feature>
<dbReference type="Proteomes" id="UP001328107">
    <property type="component" value="Unassembled WGS sequence"/>
</dbReference>
<feature type="transmembrane region" description="Helical" evidence="1">
    <location>
        <begin position="79"/>
        <end position="103"/>
    </location>
</feature>
<keyword evidence="1" id="KW-0472">Membrane</keyword>
<keyword evidence="1" id="KW-0812">Transmembrane</keyword>
<feature type="transmembrane region" description="Helical" evidence="1">
    <location>
        <begin position="12"/>
        <end position="34"/>
    </location>
</feature>
<dbReference type="InterPro" id="IPR056709">
    <property type="entry name" value="DUF7807"/>
</dbReference>
<dbReference type="AlphaFoldDB" id="A0AAN4ZAG1"/>
<reference evidence="3" key="1">
    <citation type="submission" date="2022-10" db="EMBL/GenBank/DDBJ databases">
        <title>Genome assembly of Pristionchus species.</title>
        <authorList>
            <person name="Yoshida K."/>
            <person name="Sommer R.J."/>
        </authorList>
    </citation>
    <scope>NUCLEOTIDE SEQUENCE [LARGE SCALE GENOMIC DNA]</scope>
    <source>
        <strain evidence="3">RS5460</strain>
    </source>
</reference>
<organism evidence="2 3">
    <name type="scientific">Pristionchus mayeri</name>
    <dbReference type="NCBI Taxonomy" id="1317129"/>
    <lineage>
        <taxon>Eukaryota</taxon>
        <taxon>Metazoa</taxon>
        <taxon>Ecdysozoa</taxon>
        <taxon>Nematoda</taxon>
        <taxon>Chromadorea</taxon>
        <taxon>Rhabditida</taxon>
        <taxon>Rhabditina</taxon>
        <taxon>Diplogasteromorpha</taxon>
        <taxon>Diplogasteroidea</taxon>
        <taxon>Neodiplogasteridae</taxon>
        <taxon>Pristionchus</taxon>
    </lineage>
</organism>
<protein>
    <submittedName>
        <fullName evidence="2">Uncharacterized protein</fullName>
    </submittedName>
</protein>
<name>A0AAN4ZAG1_9BILA</name>
<evidence type="ECO:0000313" key="3">
    <source>
        <dbReference type="Proteomes" id="UP001328107"/>
    </source>
</evidence>
<dbReference type="PANTHER" id="PTHR34851">
    <property type="entry name" value="PROTEIN CBG05235-RELATED"/>
    <property type="match status" value="1"/>
</dbReference>
<keyword evidence="1" id="KW-1133">Transmembrane helix</keyword>
<proteinExistence type="predicted"/>
<evidence type="ECO:0000313" key="2">
    <source>
        <dbReference type="EMBL" id="GMR35441.1"/>
    </source>
</evidence>
<feature type="transmembrane region" description="Helical" evidence="1">
    <location>
        <begin position="109"/>
        <end position="131"/>
    </location>
</feature>
<accession>A0AAN4ZAG1</accession>
<evidence type="ECO:0000256" key="1">
    <source>
        <dbReference type="SAM" id="Phobius"/>
    </source>
</evidence>
<dbReference type="EMBL" id="BTRK01000002">
    <property type="protein sequence ID" value="GMR35441.1"/>
    <property type="molecule type" value="Genomic_DNA"/>
</dbReference>
<dbReference type="PANTHER" id="PTHR34851:SF5">
    <property type="entry name" value="MARVEL DOMAIN-CONTAINING PROTEIN"/>
    <property type="match status" value="1"/>
</dbReference>
<keyword evidence="3" id="KW-1185">Reference proteome</keyword>
<sequence>MSRCCFGAIRITVAAQICAALLVIGIAVSIVLDLLQKNATTTTTSIVIKAVVFVLELICAIFVFVACGKARAAFMLPMLIYSVVSMLLVVALIILLALGLLALKSGQEIVIASIIVYCVSLALIIWFFIIFKRCHKHLNDVENSRKLSQLRS</sequence>
<dbReference type="Pfam" id="PF25093">
    <property type="entry name" value="DUF7807"/>
    <property type="match status" value="1"/>
</dbReference>